<dbReference type="OrthoDB" id="630895at2759"/>
<accession>K2T100</accession>
<name>K2T100_MACPH</name>
<dbReference type="EMBL" id="AHHD01000006">
    <property type="protein sequence ID" value="EKG22580.1"/>
    <property type="molecule type" value="Genomic_DNA"/>
</dbReference>
<proteinExistence type="predicted"/>
<dbReference type="InterPro" id="IPR000182">
    <property type="entry name" value="GNAT_dom"/>
</dbReference>
<sequence length="218" mass="24125">MTDPNFHITTQRLYLSYFQPSNPAHCDFLVTLYNTPEFIASIGGKPTSVTTRDAARALLEGRFRAEHARNGYGTYLVSLKSSASEAPTASHPDDDDGEEIPFPERLSRCKPIGTVSLMRGEPPNAYTAPDLGFAILPEEMRKGYAREAAEGLLKYAEEELGVRDVLGLFDPTNAASRGVFRSLRFRDRGVRKLKVFGNIEGAVWVREGMAEDLGVYGF</sequence>
<feature type="region of interest" description="Disordered" evidence="1">
    <location>
        <begin position="83"/>
        <end position="103"/>
    </location>
</feature>
<keyword evidence="3" id="KW-0808">Transferase</keyword>
<dbReference type="VEuPathDB" id="FungiDB:MPH_00048"/>
<gene>
    <name evidence="3" type="ORF">MPH_00048</name>
</gene>
<dbReference type="eggNOG" id="ENOG502S37A">
    <property type="taxonomic scope" value="Eukaryota"/>
</dbReference>
<dbReference type="PANTHER" id="PTHR43792:SF16">
    <property type="entry name" value="N-ACETYLTRANSFERASE DOMAIN-CONTAINING PROTEIN"/>
    <property type="match status" value="1"/>
</dbReference>
<dbReference type="InterPro" id="IPR051531">
    <property type="entry name" value="N-acetyltransferase"/>
</dbReference>
<evidence type="ECO:0000313" key="4">
    <source>
        <dbReference type="Proteomes" id="UP000007129"/>
    </source>
</evidence>
<dbReference type="Gene3D" id="3.40.630.30">
    <property type="match status" value="1"/>
</dbReference>
<dbReference type="GO" id="GO:0016747">
    <property type="term" value="F:acyltransferase activity, transferring groups other than amino-acyl groups"/>
    <property type="evidence" value="ECO:0007669"/>
    <property type="project" value="InterPro"/>
</dbReference>
<dbReference type="InParanoid" id="K2T100"/>
<reference evidence="3 4" key="1">
    <citation type="journal article" date="2012" name="BMC Genomics">
        <title>Tools to kill: Genome of one of the most destructive plant pathogenic fungi Macrophomina phaseolina.</title>
        <authorList>
            <person name="Islam M.S."/>
            <person name="Haque M.S."/>
            <person name="Islam M.M."/>
            <person name="Emdad E.M."/>
            <person name="Halim A."/>
            <person name="Hossen Q.M.M."/>
            <person name="Hossain M.Z."/>
            <person name="Ahmed B."/>
            <person name="Rahim S."/>
            <person name="Rahman M.S."/>
            <person name="Alam M.M."/>
            <person name="Hou S."/>
            <person name="Wan X."/>
            <person name="Saito J.A."/>
            <person name="Alam M."/>
        </authorList>
    </citation>
    <scope>NUCLEOTIDE SEQUENCE [LARGE SCALE GENOMIC DNA]</scope>
    <source>
        <strain evidence="3 4">MS6</strain>
    </source>
</reference>
<dbReference type="PANTHER" id="PTHR43792">
    <property type="entry name" value="GNAT FAMILY, PUTATIVE (AFU_ORTHOLOGUE AFUA_3G00765)-RELATED-RELATED"/>
    <property type="match status" value="1"/>
</dbReference>
<evidence type="ECO:0000313" key="3">
    <source>
        <dbReference type="EMBL" id="EKG22580.1"/>
    </source>
</evidence>
<dbReference type="Pfam" id="PF13302">
    <property type="entry name" value="Acetyltransf_3"/>
    <property type="match status" value="1"/>
</dbReference>
<dbReference type="Proteomes" id="UP000007129">
    <property type="component" value="Unassembled WGS sequence"/>
</dbReference>
<dbReference type="InterPro" id="IPR016181">
    <property type="entry name" value="Acyl_CoA_acyltransferase"/>
</dbReference>
<dbReference type="HOGENOM" id="CLU_013985_3_1_1"/>
<dbReference type="AlphaFoldDB" id="K2T100"/>
<comment type="caution">
    <text evidence="3">The sequence shown here is derived from an EMBL/GenBank/DDBJ whole genome shotgun (WGS) entry which is preliminary data.</text>
</comment>
<organism evidence="3 4">
    <name type="scientific">Macrophomina phaseolina (strain MS6)</name>
    <name type="common">Charcoal rot fungus</name>
    <dbReference type="NCBI Taxonomy" id="1126212"/>
    <lineage>
        <taxon>Eukaryota</taxon>
        <taxon>Fungi</taxon>
        <taxon>Dikarya</taxon>
        <taxon>Ascomycota</taxon>
        <taxon>Pezizomycotina</taxon>
        <taxon>Dothideomycetes</taxon>
        <taxon>Dothideomycetes incertae sedis</taxon>
        <taxon>Botryosphaeriales</taxon>
        <taxon>Botryosphaeriaceae</taxon>
        <taxon>Macrophomina</taxon>
    </lineage>
</organism>
<keyword evidence="3" id="KW-0012">Acyltransferase</keyword>
<evidence type="ECO:0000259" key="2">
    <source>
        <dbReference type="Pfam" id="PF13302"/>
    </source>
</evidence>
<dbReference type="SUPFAM" id="SSF55729">
    <property type="entry name" value="Acyl-CoA N-acyltransferases (Nat)"/>
    <property type="match status" value="1"/>
</dbReference>
<feature type="domain" description="N-acetyltransferase" evidence="2">
    <location>
        <begin position="20"/>
        <end position="186"/>
    </location>
</feature>
<protein>
    <submittedName>
        <fullName evidence="3">Acyl-CoA N-acyltransferase</fullName>
    </submittedName>
</protein>
<evidence type="ECO:0000256" key="1">
    <source>
        <dbReference type="SAM" id="MobiDB-lite"/>
    </source>
</evidence>